<name>A0A1A6C534_9GAMM</name>
<feature type="domain" description="DUF4340" evidence="3">
    <location>
        <begin position="82"/>
        <end position="241"/>
    </location>
</feature>
<dbReference type="EMBL" id="JQSG02000003">
    <property type="protein sequence ID" value="OBS09681.1"/>
    <property type="molecule type" value="Genomic_DNA"/>
</dbReference>
<dbReference type="Proteomes" id="UP000029273">
    <property type="component" value="Unassembled WGS sequence"/>
</dbReference>
<reference evidence="4 5" key="1">
    <citation type="journal article" date="2014" name="Genome Announc.">
        <title>Draft Genome Sequence of the Iron-Oxidizing, Acidophilic, and Halotolerant 'Thiobacillus prosperus' Type Strain DSM 5130.</title>
        <authorList>
            <person name="Ossandon F.J."/>
            <person name="Cardenas J.P."/>
            <person name="Corbett M."/>
            <person name="Quatrini R."/>
            <person name="Holmes D.S."/>
            <person name="Watkin E."/>
        </authorList>
    </citation>
    <scope>NUCLEOTIDE SEQUENCE [LARGE SCALE GENOMIC DNA]</scope>
    <source>
        <strain evidence="4 5">DSM 5130</strain>
    </source>
</reference>
<keyword evidence="2" id="KW-0472">Membrane</keyword>
<keyword evidence="2" id="KW-1133">Transmembrane helix</keyword>
<protein>
    <recommendedName>
        <fullName evidence="3">DUF4340 domain-containing protein</fullName>
    </recommendedName>
</protein>
<evidence type="ECO:0000259" key="3">
    <source>
        <dbReference type="Pfam" id="PF14238"/>
    </source>
</evidence>
<organism evidence="4 5">
    <name type="scientific">Acidihalobacter prosperus</name>
    <dbReference type="NCBI Taxonomy" id="160660"/>
    <lineage>
        <taxon>Bacteria</taxon>
        <taxon>Pseudomonadati</taxon>
        <taxon>Pseudomonadota</taxon>
        <taxon>Gammaproteobacteria</taxon>
        <taxon>Chromatiales</taxon>
        <taxon>Ectothiorhodospiraceae</taxon>
        <taxon>Acidihalobacter</taxon>
    </lineage>
</organism>
<sequence>MDAPAARRALMAGTGRQRRGLLNLGMLVVVVLLAVTVWRVSRPKAPAGHILMPGLHAADIRHITLTRGDRPKLEFALEAGVWRIVAPLQARANRMLMQSLLALPETRSQRHYAAKGLDLAQYGLSPPRVTIDYGDTHTLALGTLNALNRLRYVLAGQQLYLIQDALADLPESAARRWISLDLLPPHARIRDLALPGLSIRALSPSSWTVTPHPPKLRSDQVTQLLRNWTLASAYRITATPKAPAGGKPAQPVAITLDNGTLYRFEVISTQPELVLRRDKLGVDYHLPAAMAKALLSLAPPPATSPHDSGKGSLPSKAP</sequence>
<keyword evidence="5" id="KW-1185">Reference proteome</keyword>
<evidence type="ECO:0000313" key="5">
    <source>
        <dbReference type="Proteomes" id="UP000029273"/>
    </source>
</evidence>
<evidence type="ECO:0000313" key="4">
    <source>
        <dbReference type="EMBL" id="OBS09681.1"/>
    </source>
</evidence>
<dbReference type="AlphaFoldDB" id="A0A1A6C534"/>
<proteinExistence type="predicted"/>
<comment type="caution">
    <text evidence="4">The sequence shown here is derived from an EMBL/GenBank/DDBJ whole genome shotgun (WGS) entry which is preliminary data.</text>
</comment>
<evidence type="ECO:0000256" key="1">
    <source>
        <dbReference type="SAM" id="MobiDB-lite"/>
    </source>
</evidence>
<evidence type="ECO:0000256" key="2">
    <source>
        <dbReference type="SAM" id="Phobius"/>
    </source>
</evidence>
<dbReference type="InterPro" id="IPR025641">
    <property type="entry name" value="DUF4340"/>
</dbReference>
<keyword evidence="2" id="KW-0812">Transmembrane</keyword>
<feature type="region of interest" description="Disordered" evidence="1">
    <location>
        <begin position="299"/>
        <end position="318"/>
    </location>
</feature>
<feature type="transmembrane region" description="Helical" evidence="2">
    <location>
        <begin position="21"/>
        <end position="40"/>
    </location>
</feature>
<dbReference type="Pfam" id="PF14238">
    <property type="entry name" value="DUF4340"/>
    <property type="match status" value="1"/>
</dbReference>
<gene>
    <name evidence="4" type="ORF">Thpro_022009</name>
</gene>
<accession>A0A1A6C534</accession>